<organism evidence="1 2">
    <name type="scientific">Agaricus bisporus var. burnettii</name>
    <dbReference type="NCBI Taxonomy" id="192524"/>
    <lineage>
        <taxon>Eukaryota</taxon>
        <taxon>Fungi</taxon>
        <taxon>Dikarya</taxon>
        <taxon>Basidiomycota</taxon>
        <taxon>Agaricomycotina</taxon>
        <taxon>Agaricomycetes</taxon>
        <taxon>Agaricomycetidae</taxon>
        <taxon>Agaricales</taxon>
        <taxon>Agaricineae</taxon>
        <taxon>Agaricaceae</taxon>
        <taxon>Agaricus</taxon>
    </lineage>
</organism>
<dbReference type="Proteomes" id="UP000629468">
    <property type="component" value="Unassembled WGS sequence"/>
</dbReference>
<protein>
    <submittedName>
        <fullName evidence="1">Uncharacterized protein</fullName>
    </submittedName>
</protein>
<evidence type="ECO:0000313" key="2">
    <source>
        <dbReference type="Proteomes" id="UP000629468"/>
    </source>
</evidence>
<reference evidence="1 2" key="1">
    <citation type="journal article" name="Sci. Rep.">
        <title>Telomere-to-telomere assembled and centromere annotated genomes of the two main subspecies of the button mushroom Agaricus bisporus reveal especially polymorphic chromosome ends.</title>
        <authorList>
            <person name="Sonnenberg A.S.M."/>
            <person name="Sedaghat-Telgerd N."/>
            <person name="Lavrijssen B."/>
            <person name="Ohm R.A."/>
            <person name="Hendrickx P.M."/>
            <person name="Scholtmeijer K."/>
            <person name="Baars J.J.P."/>
            <person name="van Peer A."/>
        </authorList>
    </citation>
    <scope>NUCLEOTIDE SEQUENCE [LARGE SCALE GENOMIC DNA]</scope>
    <source>
        <strain evidence="1 2">H119_p4</strain>
    </source>
</reference>
<sequence length="73" mass="8181">MIHECQSTKELCETPSGSIYKLLLLLCSSPTSLHLRLSPQSLKLPSHADGELTLIYERLNFISFIVNLPVSRP</sequence>
<evidence type="ECO:0000313" key="1">
    <source>
        <dbReference type="EMBL" id="KAF7785167.1"/>
    </source>
</evidence>
<comment type="caution">
    <text evidence="1">The sequence shown here is derived from an EMBL/GenBank/DDBJ whole genome shotgun (WGS) entry which is preliminary data.</text>
</comment>
<accession>A0A8H7FC91</accession>
<dbReference type="AlphaFoldDB" id="A0A8H7FC91"/>
<name>A0A8H7FC91_AGABI</name>
<proteinExistence type="predicted"/>
<dbReference type="EMBL" id="JABXXO010000001">
    <property type="protein sequence ID" value="KAF7785167.1"/>
    <property type="molecule type" value="Genomic_DNA"/>
</dbReference>
<gene>
    <name evidence="1" type="ORF">Agabi119p4_1332</name>
</gene>